<sequence>MSDFTVPATISSPASTPSATSVPGIASATPAQLLVSGARAAAAAGFPGVIGMVRNEPYKEYIAVGYRKYQTQQPADWSAQFRIGANTEAFTATVILQLEAEGVLSLDDTVHQWLPGVVAANGNDGTTITIRQLLDHTSGLPEYSSDAAFTTTYALNFEPNQPWPAQTLVNIALTHPPLHAPGQQFAHANTNYVLAGMIIEASTGKTAAAEINSRILIPLALDDTSFPTADPQLYGNYLEGHSITWGIYRFVTASQVQAFGAAGAIVSTLDDLATFTRALIGGQLLPAAQQAALKTTVPVPNSNGSASYGLGVLRVETNAGPVWQHTGGVLGYYSLWLTSDDGSKQVVAAANEHHMTVGTSSQSKIGQAALDAYAAL</sequence>
<keyword evidence="4" id="KW-1185">Reference proteome</keyword>
<evidence type="ECO:0000313" key="4">
    <source>
        <dbReference type="Proteomes" id="UP000707731"/>
    </source>
</evidence>
<dbReference type="SUPFAM" id="SSF56601">
    <property type="entry name" value="beta-lactamase/transpeptidase-like"/>
    <property type="match status" value="1"/>
</dbReference>
<dbReference type="RefSeq" id="WP_195004507.1">
    <property type="nucleotide sequence ID" value="NZ_JADLQN010000006.1"/>
</dbReference>
<protein>
    <submittedName>
        <fullName evidence="3">Beta-lactamase family protein</fullName>
    </submittedName>
</protein>
<feature type="region of interest" description="Disordered" evidence="1">
    <location>
        <begin position="1"/>
        <end position="22"/>
    </location>
</feature>
<evidence type="ECO:0000313" key="3">
    <source>
        <dbReference type="EMBL" id="MBF6357667.1"/>
    </source>
</evidence>
<dbReference type="InterPro" id="IPR012338">
    <property type="entry name" value="Beta-lactam/transpept-like"/>
</dbReference>
<comment type="caution">
    <text evidence="3">The sequence shown here is derived from an EMBL/GenBank/DDBJ whole genome shotgun (WGS) entry which is preliminary data.</text>
</comment>
<organism evidence="3 4">
    <name type="scientific">Nocardia higoensis</name>
    <dbReference type="NCBI Taxonomy" id="228599"/>
    <lineage>
        <taxon>Bacteria</taxon>
        <taxon>Bacillati</taxon>
        <taxon>Actinomycetota</taxon>
        <taxon>Actinomycetes</taxon>
        <taxon>Mycobacteriales</taxon>
        <taxon>Nocardiaceae</taxon>
        <taxon>Nocardia</taxon>
    </lineage>
</organism>
<dbReference type="InterPro" id="IPR001466">
    <property type="entry name" value="Beta-lactam-related"/>
</dbReference>
<dbReference type="InterPro" id="IPR050491">
    <property type="entry name" value="AmpC-like"/>
</dbReference>
<reference evidence="3 4" key="1">
    <citation type="submission" date="2020-10" db="EMBL/GenBank/DDBJ databases">
        <title>Identification of Nocardia species via Next-generation sequencing and recognition of intraspecies genetic diversity.</title>
        <authorList>
            <person name="Li P."/>
            <person name="Li P."/>
            <person name="Lu B."/>
        </authorList>
    </citation>
    <scope>NUCLEOTIDE SEQUENCE [LARGE SCALE GENOMIC DNA]</scope>
    <source>
        <strain evidence="3 4">BJ06-0143</strain>
    </source>
</reference>
<evidence type="ECO:0000259" key="2">
    <source>
        <dbReference type="Pfam" id="PF00144"/>
    </source>
</evidence>
<gene>
    <name evidence="3" type="ORF">IU449_24485</name>
</gene>
<dbReference type="PANTHER" id="PTHR46825:SF7">
    <property type="entry name" value="D-ALANYL-D-ALANINE CARBOXYPEPTIDASE"/>
    <property type="match status" value="1"/>
</dbReference>
<proteinExistence type="predicted"/>
<name>A0ABS0DGT0_9NOCA</name>
<evidence type="ECO:0000256" key="1">
    <source>
        <dbReference type="SAM" id="MobiDB-lite"/>
    </source>
</evidence>
<dbReference type="Pfam" id="PF00144">
    <property type="entry name" value="Beta-lactamase"/>
    <property type="match status" value="1"/>
</dbReference>
<dbReference type="PANTHER" id="PTHR46825">
    <property type="entry name" value="D-ALANYL-D-ALANINE-CARBOXYPEPTIDASE/ENDOPEPTIDASE AMPH"/>
    <property type="match status" value="1"/>
</dbReference>
<feature type="domain" description="Beta-lactamase-related" evidence="2">
    <location>
        <begin position="45"/>
        <end position="351"/>
    </location>
</feature>
<dbReference type="Proteomes" id="UP000707731">
    <property type="component" value="Unassembled WGS sequence"/>
</dbReference>
<accession>A0ABS0DGT0</accession>
<dbReference type="EMBL" id="JADLQN010000006">
    <property type="protein sequence ID" value="MBF6357667.1"/>
    <property type="molecule type" value="Genomic_DNA"/>
</dbReference>
<dbReference type="Gene3D" id="3.40.710.10">
    <property type="entry name" value="DD-peptidase/beta-lactamase superfamily"/>
    <property type="match status" value="1"/>
</dbReference>